<proteinExistence type="predicted"/>
<dbReference type="Proteomes" id="UP000812966">
    <property type="component" value="Unassembled WGS sequence"/>
</dbReference>
<evidence type="ECO:0008006" key="3">
    <source>
        <dbReference type="Google" id="ProtNLM"/>
    </source>
</evidence>
<dbReference type="OrthoDB" id="347435at2759"/>
<keyword evidence="2" id="KW-1185">Reference proteome</keyword>
<dbReference type="Gene3D" id="3.40.50.300">
    <property type="entry name" value="P-loop containing nucleotide triphosphate hydrolases"/>
    <property type="match status" value="1"/>
</dbReference>
<comment type="caution">
    <text evidence="1">The sequence shown here is derived from an EMBL/GenBank/DDBJ whole genome shotgun (WGS) entry which is preliminary data.</text>
</comment>
<gene>
    <name evidence="1" type="ORF">FFLO_04413</name>
</gene>
<protein>
    <recommendedName>
        <fullName evidence="3">P-loop containing nucleoside triphosphate hydrolase protein</fullName>
    </recommendedName>
</protein>
<sequence>MQGPQGCGKTTLTDELQRYLSSSETKIRSAVLSLDDLYLTNRGLSDLSMRHPENRLLSGRGLPGTHDLHLARAILEAVLDNREDAGPVHLPIFDKSAFGGRGDRSSSTVPIDTPIDVFILEGWSMGFQPLGQAEISRRYNQALRTTKQPGASKPVFLSHSLESLIQVDEYLKTASAVLYPAFTVLIRIRPRSYSYVYRWRREQEHQMITVRGAGMTDEEVDGFVARYMPGYELWAERTNINEGGEVEIGWEGNVLTLLYGKDREVISVEES</sequence>
<organism evidence="1 2">
    <name type="scientific">Filobasidium floriforme</name>
    <dbReference type="NCBI Taxonomy" id="5210"/>
    <lineage>
        <taxon>Eukaryota</taxon>
        <taxon>Fungi</taxon>
        <taxon>Dikarya</taxon>
        <taxon>Basidiomycota</taxon>
        <taxon>Agaricomycotina</taxon>
        <taxon>Tremellomycetes</taxon>
        <taxon>Filobasidiales</taxon>
        <taxon>Filobasidiaceae</taxon>
        <taxon>Filobasidium</taxon>
    </lineage>
</organism>
<dbReference type="EMBL" id="JABELV010000093">
    <property type="protein sequence ID" value="KAG7531352.1"/>
    <property type="molecule type" value="Genomic_DNA"/>
</dbReference>
<accession>A0A8K0JJI9</accession>
<dbReference type="AlphaFoldDB" id="A0A8K0JJI9"/>
<evidence type="ECO:0000313" key="2">
    <source>
        <dbReference type="Proteomes" id="UP000812966"/>
    </source>
</evidence>
<evidence type="ECO:0000313" key="1">
    <source>
        <dbReference type="EMBL" id="KAG7531352.1"/>
    </source>
</evidence>
<dbReference type="InterPro" id="IPR027417">
    <property type="entry name" value="P-loop_NTPase"/>
</dbReference>
<dbReference type="SUPFAM" id="SSF52540">
    <property type="entry name" value="P-loop containing nucleoside triphosphate hydrolases"/>
    <property type="match status" value="1"/>
</dbReference>
<reference evidence="1" key="1">
    <citation type="submission" date="2020-04" db="EMBL/GenBank/DDBJ databases">
        <title>Analysis of mating type loci in Filobasidium floriforme.</title>
        <authorList>
            <person name="Nowrousian M."/>
        </authorList>
    </citation>
    <scope>NUCLEOTIDE SEQUENCE</scope>
    <source>
        <strain evidence="1">CBS 6242</strain>
    </source>
</reference>
<name>A0A8K0JJI9_9TREE</name>